<comment type="catalytic activity">
    <reaction evidence="10 11">
        <text>a lipid X + a UDP-2-N,3-O-bis[(3R)-3-hydroxyacyl]-alpha-D-glucosamine = a lipid A disaccharide + UDP + H(+)</text>
        <dbReference type="Rhea" id="RHEA:67828"/>
        <dbReference type="ChEBI" id="CHEBI:15378"/>
        <dbReference type="ChEBI" id="CHEBI:58223"/>
        <dbReference type="ChEBI" id="CHEBI:137748"/>
        <dbReference type="ChEBI" id="CHEBI:176338"/>
        <dbReference type="ChEBI" id="CHEBI:176343"/>
        <dbReference type="EC" id="2.4.1.182"/>
    </reaction>
</comment>
<evidence type="ECO:0000256" key="4">
    <source>
        <dbReference type="ARBA" id="ARBA00020902"/>
    </source>
</evidence>
<dbReference type="NCBIfam" id="TIGR00215">
    <property type="entry name" value="lpxB"/>
    <property type="match status" value="1"/>
</dbReference>
<dbReference type="PANTHER" id="PTHR30372">
    <property type="entry name" value="LIPID-A-DISACCHARIDE SYNTHASE"/>
    <property type="match status" value="1"/>
</dbReference>
<evidence type="ECO:0000256" key="2">
    <source>
        <dbReference type="ARBA" id="ARBA00007868"/>
    </source>
</evidence>
<evidence type="ECO:0000256" key="11">
    <source>
        <dbReference type="HAMAP-Rule" id="MF_00392"/>
    </source>
</evidence>
<protein>
    <recommendedName>
        <fullName evidence="4 11">Lipid-A-disaccharide synthase</fullName>
        <ecNumber evidence="3 11">2.4.1.182</ecNumber>
    </recommendedName>
</protein>
<dbReference type="RefSeq" id="WP_080051881.1">
    <property type="nucleotide sequence ID" value="NZ_MTSM01000021.1"/>
</dbReference>
<dbReference type="GO" id="GO:0009245">
    <property type="term" value="P:lipid A biosynthetic process"/>
    <property type="evidence" value="ECO:0007669"/>
    <property type="project" value="UniProtKB-UniRule"/>
</dbReference>
<evidence type="ECO:0000256" key="10">
    <source>
        <dbReference type="ARBA" id="ARBA00048975"/>
    </source>
</evidence>
<dbReference type="GO" id="GO:0005543">
    <property type="term" value="F:phospholipid binding"/>
    <property type="evidence" value="ECO:0007669"/>
    <property type="project" value="TreeGrafter"/>
</dbReference>
<dbReference type="HAMAP" id="MF_00392">
    <property type="entry name" value="LpxB"/>
    <property type="match status" value="1"/>
</dbReference>
<keyword evidence="9 11" id="KW-0443">Lipid metabolism</keyword>
<evidence type="ECO:0000256" key="6">
    <source>
        <dbReference type="ARBA" id="ARBA00022556"/>
    </source>
</evidence>
<dbReference type="EC" id="2.4.1.182" evidence="3 11"/>
<evidence type="ECO:0000313" key="12">
    <source>
        <dbReference type="EMBL" id="OPX54637.1"/>
    </source>
</evidence>
<comment type="caution">
    <text evidence="12">The sequence shown here is derived from an EMBL/GenBank/DDBJ whole genome shotgun (WGS) entry which is preliminary data.</text>
</comment>
<proteinExistence type="inferred from homology"/>
<dbReference type="GO" id="GO:0016020">
    <property type="term" value="C:membrane"/>
    <property type="evidence" value="ECO:0007669"/>
    <property type="project" value="GOC"/>
</dbReference>
<organism evidence="12 13">
    <name type="scientific">Oceanospirillum multiglobuliferum</name>
    <dbReference type="NCBI Taxonomy" id="64969"/>
    <lineage>
        <taxon>Bacteria</taxon>
        <taxon>Pseudomonadati</taxon>
        <taxon>Pseudomonadota</taxon>
        <taxon>Gammaproteobacteria</taxon>
        <taxon>Oceanospirillales</taxon>
        <taxon>Oceanospirillaceae</taxon>
        <taxon>Oceanospirillum</taxon>
    </lineage>
</organism>
<dbReference type="Proteomes" id="UP000191418">
    <property type="component" value="Unassembled WGS sequence"/>
</dbReference>
<keyword evidence="6 11" id="KW-0441">Lipid A biosynthesis</keyword>
<dbReference type="InterPro" id="IPR003835">
    <property type="entry name" value="Glyco_trans_19"/>
</dbReference>
<evidence type="ECO:0000256" key="7">
    <source>
        <dbReference type="ARBA" id="ARBA00022676"/>
    </source>
</evidence>
<evidence type="ECO:0000256" key="5">
    <source>
        <dbReference type="ARBA" id="ARBA00022516"/>
    </source>
</evidence>
<keyword evidence="7 11" id="KW-0328">Glycosyltransferase</keyword>
<keyword evidence="8 11" id="KW-0808">Transferase</keyword>
<gene>
    <name evidence="11" type="primary">lpxB</name>
    <name evidence="12" type="ORF">BTE48_13255</name>
</gene>
<evidence type="ECO:0000256" key="1">
    <source>
        <dbReference type="ARBA" id="ARBA00002056"/>
    </source>
</evidence>
<dbReference type="UniPathway" id="UPA00973"/>
<evidence type="ECO:0000256" key="3">
    <source>
        <dbReference type="ARBA" id="ARBA00012687"/>
    </source>
</evidence>
<accession>A0A1V4T208</accession>
<comment type="function">
    <text evidence="1 11">Condensation of UDP-2,3-diacylglucosamine and 2,3-diacylglucosamine-1-phosphate to form lipid A disaccharide, a precursor of lipid A, a phosphorylated glycolipid that anchors the lipopolysaccharide to the outer membrane of the cell.</text>
</comment>
<comment type="similarity">
    <text evidence="2 11">Belongs to the LpxB family.</text>
</comment>
<comment type="pathway">
    <text evidence="11">Bacterial outer membrane biogenesis; LPS lipid A biosynthesis.</text>
</comment>
<reference evidence="12 13" key="1">
    <citation type="submission" date="2017-01" db="EMBL/GenBank/DDBJ databases">
        <title>Genome Sequencing of a Marine Spirillum, Oceanospirillum multiglobuliferum ATCC 33336, from Japan.</title>
        <authorList>
            <person name="Carney J.G."/>
            <person name="Trachtenberg A.M."/>
            <person name="Rheaume B.A."/>
            <person name="Linnane J.D."/>
            <person name="Pitts N.L."/>
            <person name="Mykles D.L."/>
            <person name="Maclea K.S."/>
        </authorList>
    </citation>
    <scope>NUCLEOTIDE SEQUENCE [LARGE SCALE GENOMIC DNA]</scope>
    <source>
        <strain evidence="12 13">ATCC 33336</strain>
    </source>
</reference>
<name>A0A1V4T208_9GAMM</name>
<dbReference type="EMBL" id="MTSM01000021">
    <property type="protein sequence ID" value="OPX54637.1"/>
    <property type="molecule type" value="Genomic_DNA"/>
</dbReference>
<dbReference type="GO" id="GO:0008915">
    <property type="term" value="F:lipid-A-disaccharide synthase activity"/>
    <property type="evidence" value="ECO:0007669"/>
    <property type="project" value="UniProtKB-UniRule"/>
</dbReference>
<dbReference type="Pfam" id="PF02684">
    <property type="entry name" value="LpxB"/>
    <property type="match status" value="1"/>
</dbReference>
<keyword evidence="13" id="KW-1185">Reference proteome</keyword>
<evidence type="ECO:0000313" key="13">
    <source>
        <dbReference type="Proteomes" id="UP000191418"/>
    </source>
</evidence>
<evidence type="ECO:0000256" key="8">
    <source>
        <dbReference type="ARBA" id="ARBA00022679"/>
    </source>
</evidence>
<dbReference type="SUPFAM" id="SSF53756">
    <property type="entry name" value="UDP-Glycosyltransferase/glycogen phosphorylase"/>
    <property type="match status" value="1"/>
</dbReference>
<dbReference type="PANTHER" id="PTHR30372:SF4">
    <property type="entry name" value="LIPID-A-DISACCHARIDE SYNTHASE, MITOCHONDRIAL-RELATED"/>
    <property type="match status" value="1"/>
</dbReference>
<sequence>MSEQAPTPKANPLRIAIVAGELSGDILGSGLIKAFKQRHPDAEFFGIGGPRMQAEGFVSHWPMDRLSVMGFVEVIGRLKELLGIRKQVRDLCIAEKPDLFIGIDAPDFNLTLEGWVKEAGIPVVHYVSPSVWAWKQGRLKKIARSVDHMLTLLPFEAPFYQRFNIPVTFVGHPLADELPLEVDQIGARQQLGLAVEQPVLAVLPGSRSSEVKYLGRTFLDAALLCCQQMADLQVVIPCSTPLRRQQIETELEQQPEALRARIMLVDGQSREVMSAANAVLLASGTAALEAMLLKKPMVVAYKMAWLSHAIISRMIKVDHISLPNLIAGETLVPELIQEQASAENLGHALLDRLQHPEQYQALVERFYQLHLNLKQNASQTAAATIEQVIENCHGKS</sequence>
<dbReference type="AlphaFoldDB" id="A0A1V4T208"/>
<evidence type="ECO:0000256" key="9">
    <source>
        <dbReference type="ARBA" id="ARBA00023098"/>
    </source>
</evidence>
<dbReference type="STRING" id="64969.SAMN02745127_02567"/>
<keyword evidence="5 11" id="KW-0444">Lipid biosynthesis</keyword>